<evidence type="ECO:0000313" key="2">
    <source>
        <dbReference type="EMBL" id="MFC0264504.1"/>
    </source>
</evidence>
<keyword evidence="3" id="KW-1185">Reference proteome</keyword>
<dbReference type="SUPFAM" id="SSF100895">
    <property type="entry name" value="Kazal-type serine protease inhibitors"/>
    <property type="match status" value="1"/>
</dbReference>
<proteinExistence type="predicted"/>
<dbReference type="InterPro" id="IPR036058">
    <property type="entry name" value="Kazal_dom_sf"/>
</dbReference>
<dbReference type="Proteomes" id="UP001589797">
    <property type="component" value="Unassembled WGS sequence"/>
</dbReference>
<gene>
    <name evidence="2" type="ORF">ACFFIP_17585</name>
</gene>
<dbReference type="RefSeq" id="WP_382389062.1">
    <property type="nucleotide sequence ID" value="NZ_JBHLWI010000056.1"/>
</dbReference>
<dbReference type="SMART" id="SM00280">
    <property type="entry name" value="KAZAL"/>
    <property type="match status" value="1"/>
</dbReference>
<dbReference type="InterPro" id="IPR002350">
    <property type="entry name" value="Kazal_dom"/>
</dbReference>
<name>A0ABV6FXY2_9BACT</name>
<evidence type="ECO:0000313" key="3">
    <source>
        <dbReference type="Proteomes" id="UP001589797"/>
    </source>
</evidence>
<dbReference type="CDD" id="cd00104">
    <property type="entry name" value="KAZAL_FS"/>
    <property type="match status" value="1"/>
</dbReference>
<sequence length="84" mass="9268">MNKNTLKYLEKAVLMTSMIFISAFSCVEDQNIIGDGCIDPSLIKQTYACYDIYLPVCGCDGKTYSNDCEARSKGVTKFTEGACQ</sequence>
<dbReference type="GO" id="GO:0004867">
    <property type="term" value="F:serine-type endopeptidase inhibitor activity"/>
    <property type="evidence" value="ECO:0007669"/>
    <property type="project" value="UniProtKB-KW"/>
</dbReference>
<accession>A0ABV6FXY2</accession>
<dbReference type="EMBL" id="JBHLWI010000056">
    <property type="protein sequence ID" value="MFC0264504.1"/>
    <property type="molecule type" value="Genomic_DNA"/>
</dbReference>
<comment type="caution">
    <text evidence="2">The sequence shown here is derived from an EMBL/GenBank/DDBJ whole genome shotgun (WGS) entry which is preliminary data.</text>
</comment>
<keyword evidence="2" id="KW-0646">Protease inhibitor</keyword>
<dbReference type="PROSITE" id="PS51257">
    <property type="entry name" value="PROKAR_LIPOPROTEIN"/>
    <property type="match status" value="1"/>
</dbReference>
<organism evidence="2 3">
    <name type="scientific">Fontibacter flavus</name>
    <dbReference type="NCBI Taxonomy" id="654838"/>
    <lineage>
        <taxon>Bacteria</taxon>
        <taxon>Pseudomonadati</taxon>
        <taxon>Bacteroidota</taxon>
        <taxon>Cytophagia</taxon>
        <taxon>Cytophagales</taxon>
        <taxon>Cyclobacteriaceae</taxon>
        <taxon>Fontibacter</taxon>
    </lineage>
</organism>
<keyword evidence="2" id="KW-0722">Serine protease inhibitor</keyword>
<protein>
    <submittedName>
        <fullName evidence="2">Kazal-type serine protease inhibitor</fullName>
    </submittedName>
</protein>
<reference evidence="2 3" key="1">
    <citation type="submission" date="2024-09" db="EMBL/GenBank/DDBJ databases">
        <authorList>
            <person name="Sun Q."/>
            <person name="Mori K."/>
        </authorList>
    </citation>
    <scope>NUCLEOTIDE SEQUENCE [LARGE SCALE GENOMIC DNA]</scope>
    <source>
        <strain evidence="2 3">CCM 7650</strain>
    </source>
</reference>
<dbReference type="PROSITE" id="PS51465">
    <property type="entry name" value="KAZAL_2"/>
    <property type="match status" value="1"/>
</dbReference>
<dbReference type="Gene3D" id="3.30.60.30">
    <property type="match status" value="1"/>
</dbReference>
<feature type="domain" description="Kazal-like" evidence="1">
    <location>
        <begin position="31"/>
        <end position="84"/>
    </location>
</feature>
<evidence type="ECO:0000259" key="1">
    <source>
        <dbReference type="PROSITE" id="PS51465"/>
    </source>
</evidence>
<dbReference type="Pfam" id="PF00050">
    <property type="entry name" value="Kazal_1"/>
    <property type="match status" value="1"/>
</dbReference>